<sequence>MVEELDDLLGDDDLSSFFENEDPKNEEEDLLSSFFAEDAASEEEGNDLAAFLNEETEGEEEDLLSSFFAEDVASEEEGNDLAAFLNEETEGEEEDLLSSFFAEDAASEEDSDLAAFLNEEEPNEEEDLLASFLAEDTSEEAGEEEDDTGIFGAFLGEETEKPEALLPYKKEKRKAKVDITKNSKDDNTIVKRYTKRELDDQLKRDYKYMLGKPYMVIQPLTILADYPYKKKKSDSDIIGSKNVEYDYAMVIGKVLKWRSTEDFRGKAYKLGEIMYMKRGVYWIDGKKVEMEPHFAIVIHRSYKRIKSKRIRDLLAPLKQRLRSGKPFSIYKEFPVIIERKGAYS</sequence>
<gene>
    <name evidence="2" type="ORF">AsAng_0058340</name>
</gene>
<dbReference type="KEGG" id="aup:AsAng_0058340"/>
<reference evidence="2" key="1">
    <citation type="submission" date="2022-09" db="EMBL/GenBank/DDBJ databases">
        <title>Aureispira anguillicida sp. nov., isolated from Leptocephalus of Japanese eel Anguilla japonica.</title>
        <authorList>
            <person name="Yuasa K."/>
            <person name="Mekata T."/>
            <person name="Ikunari K."/>
        </authorList>
    </citation>
    <scope>NUCLEOTIDE SEQUENCE</scope>
    <source>
        <strain evidence="2">EL160426</strain>
    </source>
</reference>
<evidence type="ECO:0000313" key="3">
    <source>
        <dbReference type="Proteomes" id="UP001060919"/>
    </source>
</evidence>
<organism evidence="2 3">
    <name type="scientific">Aureispira anguillae</name>
    <dbReference type="NCBI Taxonomy" id="2864201"/>
    <lineage>
        <taxon>Bacteria</taxon>
        <taxon>Pseudomonadati</taxon>
        <taxon>Bacteroidota</taxon>
        <taxon>Saprospiria</taxon>
        <taxon>Saprospirales</taxon>
        <taxon>Saprospiraceae</taxon>
        <taxon>Aureispira</taxon>
    </lineage>
</organism>
<protein>
    <submittedName>
        <fullName evidence="2">Uncharacterized protein</fullName>
    </submittedName>
</protein>
<dbReference type="AlphaFoldDB" id="A0A915YLC4"/>
<dbReference type="RefSeq" id="WP_264790240.1">
    <property type="nucleotide sequence ID" value="NZ_AP026867.1"/>
</dbReference>
<name>A0A915YLC4_9BACT</name>
<feature type="compositionally biased region" description="Acidic residues" evidence="1">
    <location>
        <begin position="1"/>
        <end position="14"/>
    </location>
</feature>
<evidence type="ECO:0000313" key="2">
    <source>
        <dbReference type="EMBL" id="BDS15052.1"/>
    </source>
</evidence>
<dbReference type="Proteomes" id="UP001060919">
    <property type="component" value="Chromosome"/>
</dbReference>
<proteinExistence type="predicted"/>
<accession>A0A915YLC4</accession>
<dbReference type="EMBL" id="AP026867">
    <property type="protein sequence ID" value="BDS15052.1"/>
    <property type="molecule type" value="Genomic_DNA"/>
</dbReference>
<evidence type="ECO:0000256" key="1">
    <source>
        <dbReference type="SAM" id="MobiDB-lite"/>
    </source>
</evidence>
<keyword evidence="3" id="KW-1185">Reference proteome</keyword>
<feature type="region of interest" description="Disordered" evidence="1">
    <location>
        <begin position="1"/>
        <end position="28"/>
    </location>
</feature>